<gene>
    <name evidence="5" type="ORF">EDD77_102154</name>
</gene>
<dbReference type="GO" id="GO:0046872">
    <property type="term" value="F:metal ion binding"/>
    <property type="evidence" value="ECO:0007669"/>
    <property type="project" value="UniProtKB-KW"/>
</dbReference>
<dbReference type="InterPro" id="IPR017701">
    <property type="entry name" value="Se_rdtase_YgfK"/>
</dbReference>
<evidence type="ECO:0000256" key="1">
    <source>
        <dbReference type="ARBA" id="ARBA00022723"/>
    </source>
</evidence>
<dbReference type="Gene3D" id="3.40.50.720">
    <property type="entry name" value="NAD(P)-binding Rossmann-like Domain"/>
    <property type="match status" value="1"/>
</dbReference>
<proteinExistence type="predicted"/>
<keyword evidence="1" id="KW-0479">Metal-binding</keyword>
<dbReference type="InterPro" id="IPR017900">
    <property type="entry name" value="4Fe4S_Fe_S_CS"/>
</dbReference>
<dbReference type="GO" id="GO:0016491">
    <property type="term" value="F:oxidoreductase activity"/>
    <property type="evidence" value="ECO:0007669"/>
    <property type="project" value="InterPro"/>
</dbReference>
<feature type="domain" description="4Fe-4S ferredoxin-type" evidence="4">
    <location>
        <begin position="895"/>
        <end position="925"/>
    </location>
</feature>
<dbReference type="PANTHER" id="PTHR42783">
    <property type="entry name" value="GLUTAMATE SYNTHASE [NADPH] SMALL CHAIN"/>
    <property type="match status" value="1"/>
</dbReference>
<evidence type="ECO:0000313" key="6">
    <source>
        <dbReference type="Proteomes" id="UP000295184"/>
    </source>
</evidence>
<evidence type="ECO:0000256" key="3">
    <source>
        <dbReference type="ARBA" id="ARBA00023014"/>
    </source>
</evidence>
<dbReference type="Gene3D" id="1.10.1060.10">
    <property type="entry name" value="Alpha-helical ferredoxin"/>
    <property type="match status" value="1"/>
</dbReference>
<dbReference type="STRING" id="1650663.GCA_001486665_02989"/>
<evidence type="ECO:0000313" key="5">
    <source>
        <dbReference type="EMBL" id="TCL61415.1"/>
    </source>
</evidence>
<dbReference type="InterPro" id="IPR036188">
    <property type="entry name" value="FAD/NAD-bd_sf"/>
</dbReference>
<keyword evidence="3" id="KW-0411">Iron-sulfur</keyword>
<dbReference type="PRINTS" id="PR00419">
    <property type="entry name" value="ADXRDTASE"/>
</dbReference>
<dbReference type="Proteomes" id="UP000295184">
    <property type="component" value="Unassembled WGS sequence"/>
</dbReference>
<dbReference type="RefSeq" id="WP_058966321.1">
    <property type="nucleotide sequence ID" value="NZ_CABKVM010000019.1"/>
</dbReference>
<dbReference type="SUPFAM" id="SSF51971">
    <property type="entry name" value="Nucleotide-binding domain"/>
    <property type="match status" value="1"/>
</dbReference>
<comment type="caution">
    <text evidence="5">The sequence shown here is derived from an EMBL/GenBank/DDBJ whole genome shotgun (WGS) entry which is preliminary data.</text>
</comment>
<dbReference type="Pfam" id="PF14691">
    <property type="entry name" value="Fer4_20"/>
    <property type="match status" value="1"/>
</dbReference>
<dbReference type="Gene3D" id="3.50.50.60">
    <property type="entry name" value="FAD/NAD(P)-binding domain"/>
    <property type="match status" value="1"/>
</dbReference>
<dbReference type="SUPFAM" id="SSF54862">
    <property type="entry name" value="4Fe-4S ferredoxins"/>
    <property type="match status" value="1"/>
</dbReference>
<dbReference type="PROSITE" id="PS00198">
    <property type="entry name" value="4FE4S_FER_1"/>
    <property type="match status" value="1"/>
</dbReference>
<dbReference type="AlphaFoldDB" id="A0A4R1R736"/>
<evidence type="ECO:0000256" key="2">
    <source>
        <dbReference type="ARBA" id="ARBA00023004"/>
    </source>
</evidence>
<dbReference type="OrthoDB" id="9803192at2"/>
<dbReference type="InterPro" id="IPR028261">
    <property type="entry name" value="DPD_II"/>
</dbReference>
<dbReference type="Gene3D" id="3.30.70.20">
    <property type="match status" value="1"/>
</dbReference>
<reference evidence="5 6" key="1">
    <citation type="submission" date="2019-03" db="EMBL/GenBank/DDBJ databases">
        <title>Genomic Encyclopedia of Type Strains, Phase IV (KMG-IV): sequencing the most valuable type-strain genomes for metagenomic binning, comparative biology and taxonomic classification.</title>
        <authorList>
            <person name="Goeker M."/>
        </authorList>
    </citation>
    <scope>NUCLEOTIDE SEQUENCE [LARGE SCALE GENOMIC DNA]</scope>
    <source>
        <strain evidence="5 6">DSM 100451</strain>
    </source>
</reference>
<dbReference type="GO" id="GO:0051536">
    <property type="term" value="F:iron-sulfur cluster binding"/>
    <property type="evidence" value="ECO:0007669"/>
    <property type="project" value="UniProtKB-KW"/>
</dbReference>
<dbReference type="Pfam" id="PF07992">
    <property type="entry name" value="Pyr_redox_2"/>
    <property type="match status" value="1"/>
</dbReference>
<evidence type="ECO:0000259" key="4">
    <source>
        <dbReference type="PROSITE" id="PS51379"/>
    </source>
</evidence>
<protein>
    <submittedName>
        <fullName evidence="5">Putative selenate reductase</fullName>
    </submittedName>
</protein>
<dbReference type="SUPFAM" id="SSF51395">
    <property type="entry name" value="FMN-linked oxidoreductases"/>
    <property type="match status" value="1"/>
</dbReference>
<name>A0A4R1R736_9FIRM</name>
<sequence>MSDIMRPIPFAELMDWVLTEYAQQGTIFGVGDIYKHTAGKTLPIFTEQIETPFGPAAGPHTQLAQNLIAAYAGGSRFFEVKTVQIIDGEDLPVSKPCIKAEDECYNVEWSTELRVPQAFEEYVKAWFALKLISRMYGLGSENGFVFNMSVGYDLAGIQSEKVNTYIEGMKDASTSKIWAECVEWAKANLNRLNGIDAAYIDAINPHVCTSITLSTLHGCPPDEIERIATYLINEKKLNTYIKCNPTLLGYEFARKTLDDMGYDYIVFDDHHFKGDLQFEDAIPMFNRLLDLAASNNVEFGIKLTNTFPVTIAAGELPGEEMYMSGKSLYPLSISLAQKVEKEFGGKLRVSYSGGADYFNIDRIFNTGIWPITLATTLLKPGGYNRLRPMADKLVAMDYVPFAGVDMEKLGALVDSVKTDAHHVKPIKPLPSRKMKQDVPLIDCFVAPCEEAGCPIHQDIPTYIQLVGEGKLVEALQVICEKNPLPFITGTICSHRCMTKCTRNFYEESVQIRAAKLAAAEGGYDAFLAGLKAGAPRSENVAIVGGGPAGMAAAYFLAKAGAKATIFEKRNALGGIVKHVIPGFRISDEAIAKDAALLEKLGVEVKLNTNVANPAELLGQGYTHVILANGAWNHGALKLEGGEALNVLEYLDRQKNAPETLNLGNDVVVIGGGNTAMDAARAAKRAGAANVRLVYRRSKRYMPADEEELELALADGVEFCELLAPVALKDGKLVCDVMRLGAPDASGRRSPEATGETTELPASCVIAAIGEKVDTATFLTSGIAVDEKGKAKVDADCKAENGIYVVGDAKRGPATVVEAIADATAAAMNILASAVKTIDFTAEASQLKAKRSLLGGYVDAKAESDRCLGCSAVCENCVDVCPNRANLAIKVPGMAKEQVVHVDKMCNECGNCAVFCPYASSPYKDKFTVFASEADMADSQNPGFCVLDAAAGKVKIRLGDAEYETVLAQDTTTYGPIKALIETILKDYAYCL</sequence>
<dbReference type="EMBL" id="SLUM01000002">
    <property type="protein sequence ID" value="TCL61415.1"/>
    <property type="molecule type" value="Genomic_DNA"/>
</dbReference>
<dbReference type="SUPFAM" id="SSF46548">
    <property type="entry name" value="alpha-helical ferredoxin"/>
    <property type="match status" value="1"/>
</dbReference>
<dbReference type="InterPro" id="IPR023753">
    <property type="entry name" value="FAD/NAD-binding_dom"/>
</dbReference>
<dbReference type="PANTHER" id="PTHR42783:SF3">
    <property type="entry name" value="GLUTAMATE SYNTHASE [NADPH] SMALL CHAIN-RELATED"/>
    <property type="match status" value="1"/>
</dbReference>
<dbReference type="NCBIfam" id="TIGR03315">
    <property type="entry name" value="Se_ygfK"/>
    <property type="match status" value="1"/>
</dbReference>
<dbReference type="InterPro" id="IPR009051">
    <property type="entry name" value="Helical_ferredxn"/>
</dbReference>
<dbReference type="PROSITE" id="PS51379">
    <property type="entry name" value="4FE4S_FER_2"/>
    <property type="match status" value="1"/>
</dbReference>
<dbReference type="InterPro" id="IPR017896">
    <property type="entry name" value="4Fe4S_Fe-S-bd"/>
</dbReference>
<accession>A0A4R1R736</accession>
<organism evidence="5 6">
    <name type="scientific">Allofournierella massiliensis</name>
    <dbReference type="NCBI Taxonomy" id="1650663"/>
    <lineage>
        <taxon>Bacteria</taxon>
        <taxon>Bacillati</taxon>
        <taxon>Bacillota</taxon>
        <taxon>Clostridia</taxon>
        <taxon>Eubacteriales</taxon>
        <taxon>Oscillospiraceae</taxon>
        <taxon>Allofournierella</taxon>
    </lineage>
</organism>
<keyword evidence="2" id="KW-0408">Iron</keyword>